<evidence type="ECO:0000256" key="1">
    <source>
        <dbReference type="SAM" id="MobiDB-lite"/>
    </source>
</evidence>
<comment type="caution">
    <text evidence="2">The sequence shown here is derived from an EMBL/GenBank/DDBJ whole genome shotgun (WGS) entry which is preliminary data.</text>
</comment>
<organism evidence="2 3">
    <name type="scientific">Lapidilactobacillus gannanensis</name>
    <dbReference type="NCBI Taxonomy" id="2486002"/>
    <lineage>
        <taxon>Bacteria</taxon>
        <taxon>Bacillati</taxon>
        <taxon>Bacillota</taxon>
        <taxon>Bacilli</taxon>
        <taxon>Lactobacillales</taxon>
        <taxon>Lactobacillaceae</taxon>
        <taxon>Lapidilactobacillus</taxon>
    </lineage>
</organism>
<sequence length="961" mass="105912">MRWNILDRNMHILLSPDTRADASLPIYHDKQTIELKNNCAIGTYDFTVNQQDPDAKVLQLGNYISFVDKYGKTRLYTLMSHDGDEYEQTWHAEDIGLDLINEVADKWKYNEPHSFAWYAENLLLYDSGWSIGINEISNLTRSLTFDGQSDSVLTRLGDLANQFDGAEIDFEVEMSGSAVTKQVINVYKKLGSDLTQQRFVDAVNLKALTNNGSINDLRTAMIGYGSTPDDAGENAEPITFANIEYDDGRYFTLKGDKTVCDRVAGQTWARAGAFDATNKNALKGYIVGIYTYETKDANELLKRTITNLKTVNEPQIGYEADLLDLQADIGDTVQIAHRQYNPPIYLSARVQEVENCYTEAGQDTGKLGNYQILESNIDPRITDMISKLATQKASYIWLRYADDDKGNGMSYLPTGKKYYAMVTSIGSATPSDDPADYAGHWIELAKDGTPGKAGADGKTPYFHTAWADSVDGKTGFSTTDSANKSYLGTYADFTQAGSTDPSAYTWSLIKGADGKDGANGKDGVAGKDGLGIKSTAIAYQLSSSGTTTPTGTWSTTVPTLTKGQYLWTRTTLTYTDNTTKPVYSVSYVAKDGNNGSNGIAGKDGVGIKSTVVEYVGSTSGTTNPTSGWTATIPSVPGGQYLWTRTTWTYTDNTTEQGFIPTLMGAKGDKGDPGSDNVPYAYTQTSTPSSPKPKENDIWFVGTNWQNASAIKRYVGGTWVTDNFSQAVLNIKQLNAVQINGSTISGSMFVNNFDFYDGTMHYVGSMNIGNANYTVNYDLTETGVDDKNGILSISPQRFSNAIYRGKSTASPKILDTSVELFGDTLQFVKNTSTTSSPVYRITNMMSGDIYDTGWQNLVFIGGAISNPKDPAGIRRIGRTVFLRGSLRSPRTAGYIWCNLPLIFRPTVTQRYTVFAENNNQYRMIFWIAKDGNIRTEYNEVDANWYWLSGINWQMDKPDEEGY</sequence>
<dbReference type="RefSeq" id="WP_125650850.1">
    <property type="nucleotide sequence ID" value="NZ_JBHTOH010000079.1"/>
</dbReference>
<evidence type="ECO:0000313" key="3">
    <source>
        <dbReference type="Proteomes" id="UP001597191"/>
    </source>
</evidence>
<dbReference type="Proteomes" id="UP001597191">
    <property type="component" value="Unassembled WGS sequence"/>
</dbReference>
<dbReference type="InterPro" id="IPR007119">
    <property type="entry name" value="Phage_tail_spike_N"/>
</dbReference>
<accession>A0ABW4BNX9</accession>
<protein>
    <submittedName>
        <fullName evidence="2">Phage tail spike protein</fullName>
    </submittedName>
</protein>
<gene>
    <name evidence="2" type="ORF">ACFQ4R_07995</name>
</gene>
<proteinExistence type="predicted"/>
<keyword evidence="3" id="KW-1185">Reference proteome</keyword>
<name>A0ABW4BNX9_9LACO</name>
<feature type="region of interest" description="Disordered" evidence="1">
    <location>
        <begin position="665"/>
        <end position="693"/>
    </location>
</feature>
<dbReference type="EMBL" id="JBHTOH010000079">
    <property type="protein sequence ID" value="MFD1411523.1"/>
    <property type="molecule type" value="Genomic_DNA"/>
</dbReference>
<reference evidence="3" key="1">
    <citation type="journal article" date="2019" name="Int. J. Syst. Evol. Microbiol.">
        <title>The Global Catalogue of Microorganisms (GCM) 10K type strain sequencing project: providing services to taxonomists for standard genome sequencing and annotation.</title>
        <authorList>
            <consortium name="The Broad Institute Genomics Platform"/>
            <consortium name="The Broad Institute Genome Sequencing Center for Infectious Disease"/>
            <person name="Wu L."/>
            <person name="Ma J."/>
        </authorList>
    </citation>
    <scope>NUCLEOTIDE SEQUENCE [LARGE SCALE GENOMIC DNA]</scope>
    <source>
        <strain evidence="3">CCM 8937</strain>
    </source>
</reference>
<dbReference type="NCBIfam" id="TIGR01665">
    <property type="entry name" value="put_anti_recept"/>
    <property type="match status" value="1"/>
</dbReference>
<evidence type="ECO:0000313" key="2">
    <source>
        <dbReference type="EMBL" id="MFD1411523.1"/>
    </source>
</evidence>